<dbReference type="RefSeq" id="WP_119761330.1">
    <property type="nucleotide sequence ID" value="NZ_QYUJ01000010.1"/>
</dbReference>
<sequence>MNVLARPRLNQFIEEFPEAREPLERWYVICKKNDFANLHELQETFSDVSFVAPDYFIFNIKGGNFRLITTVSFQYKVIRLKEFMRHDDYNNWKP</sequence>
<dbReference type="Pfam" id="PF09907">
    <property type="entry name" value="HigB_toxin"/>
    <property type="match status" value="1"/>
</dbReference>
<gene>
    <name evidence="1" type="ORF">D3875_03895</name>
</gene>
<dbReference type="AlphaFoldDB" id="A0A418VEC4"/>
<dbReference type="GO" id="GO:0004519">
    <property type="term" value="F:endonuclease activity"/>
    <property type="evidence" value="ECO:0007669"/>
    <property type="project" value="InterPro"/>
</dbReference>
<name>A0A418VEC4_9DEIO</name>
<organism evidence="1 2">
    <name type="scientific">Deinococcus cavernae</name>
    <dbReference type="NCBI Taxonomy" id="2320857"/>
    <lineage>
        <taxon>Bacteria</taxon>
        <taxon>Thermotogati</taxon>
        <taxon>Deinococcota</taxon>
        <taxon>Deinococci</taxon>
        <taxon>Deinococcales</taxon>
        <taxon>Deinococcaceae</taxon>
        <taxon>Deinococcus</taxon>
    </lineage>
</organism>
<dbReference type="OrthoDB" id="9799912at2"/>
<dbReference type="EMBL" id="QYUJ01000010">
    <property type="protein sequence ID" value="RJF74428.1"/>
    <property type="molecule type" value="Genomic_DNA"/>
</dbReference>
<comment type="caution">
    <text evidence="1">The sequence shown here is derived from an EMBL/GenBank/DDBJ whole genome shotgun (WGS) entry which is preliminary data.</text>
</comment>
<dbReference type="GO" id="GO:0110001">
    <property type="term" value="C:toxin-antitoxin complex"/>
    <property type="evidence" value="ECO:0007669"/>
    <property type="project" value="InterPro"/>
</dbReference>
<proteinExistence type="predicted"/>
<protein>
    <submittedName>
        <fullName evidence="1">Type II toxin-antitoxin system HigB family toxin</fullName>
    </submittedName>
</protein>
<keyword evidence="2" id="KW-1185">Reference proteome</keyword>
<dbReference type="GO" id="GO:0003723">
    <property type="term" value="F:RNA binding"/>
    <property type="evidence" value="ECO:0007669"/>
    <property type="project" value="InterPro"/>
</dbReference>
<dbReference type="Proteomes" id="UP000286287">
    <property type="component" value="Unassembled WGS sequence"/>
</dbReference>
<accession>A0A418VEC4</accession>
<evidence type="ECO:0000313" key="1">
    <source>
        <dbReference type="EMBL" id="RJF74428.1"/>
    </source>
</evidence>
<dbReference type="InterPro" id="IPR018669">
    <property type="entry name" value="Toxin_HigB"/>
</dbReference>
<evidence type="ECO:0000313" key="2">
    <source>
        <dbReference type="Proteomes" id="UP000286287"/>
    </source>
</evidence>
<reference evidence="1 2" key="1">
    <citation type="submission" date="2018-09" db="EMBL/GenBank/DDBJ databases">
        <authorList>
            <person name="Zhu H."/>
        </authorList>
    </citation>
    <scope>NUCLEOTIDE SEQUENCE [LARGE SCALE GENOMIC DNA]</scope>
    <source>
        <strain evidence="1 2">K2S05-167</strain>
    </source>
</reference>